<protein>
    <submittedName>
        <fullName evidence="2">Uncharacterized protein</fullName>
    </submittedName>
</protein>
<dbReference type="EMBL" id="BLXT01007473">
    <property type="protein sequence ID" value="GFO39280.1"/>
    <property type="molecule type" value="Genomic_DNA"/>
</dbReference>
<dbReference type="AlphaFoldDB" id="A0AAV4D554"/>
<organism evidence="2 3">
    <name type="scientific">Plakobranchus ocellatus</name>
    <dbReference type="NCBI Taxonomy" id="259542"/>
    <lineage>
        <taxon>Eukaryota</taxon>
        <taxon>Metazoa</taxon>
        <taxon>Spiralia</taxon>
        <taxon>Lophotrochozoa</taxon>
        <taxon>Mollusca</taxon>
        <taxon>Gastropoda</taxon>
        <taxon>Heterobranchia</taxon>
        <taxon>Euthyneura</taxon>
        <taxon>Panpulmonata</taxon>
        <taxon>Sacoglossa</taxon>
        <taxon>Placobranchoidea</taxon>
        <taxon>Plakobranchidae</taxon>
        <taxon>Plakobranchus</taxon>
    </lineage>
</organism>
<evidence type="ECO:0000313" key="2">
    <source>
        <dbReference type="EMBL" id="GFO39280.1"/>
    </source>
</evidence>
<keyword evidence="3" id="KW-1185">Reference proteome</keyword>
<sequence>MSLFVFISSPPLHAPSFSPKLSNRKWTDTEKEIDFVGSDGDEIGRFLNMRQRPVLKMYNRTENVEVDCVESLSKTQNMAGKKKQRRKRENRRVSFLRHKPEFTAN</sequence>
<evidence type="ECO:0000313" key="3">
    <source>
        <dbReference type="Proteomes" id="UP000735302"/>
    </source>
</evidence>
<gene>
    <name evidence="2" type="ORF">PoB_006578500</name>
</gene>
<comment type="caution">
    <text evidence="2">The sequence shown here is derived from an EMBL/GenBank/DDBJ whole genome shotgun (WGS) entry which is preliminary data.</text>
</comment>
<evidence type="ECO:0000256" key="1">
    <source>
        <dbReference type="SAM" id="MobiDB-lite"/>
    </source>
</evidence>
<proteinExistence type="predicted"/>
<feature type="compositionally biased region" description="Basic residues" evidence="1">
    <location>
        <begin position="80"/>
        <end position="97"/>
    </location>
</feature>
<feature type="region of interest" description="Disordered" evidence="1">
    <location>
        <begin position="75"/>
        <end position="105"/>
    </location>
</feature>
<reference evidence="2 3" key="1">
    <citation type="journal article" date="2021" name="Elife">
        <title>Chloroplast acquisition without the gene transfer in kleptoplastic sea slugs, Plakobranchus ocellatus.</title>
        <authorList>
            <person name="Maeda T."/>
            <person name="Takahashi S."/>
            <person name="Yoshida T."/>
            <person name="Shimamura S."/>
            <person name="Takaki Y."/>
            <person name="Nagai Y."/>
            <person name="Toyoda A."/>
            <person name="Suzuki Y."/>
            <person name="Arimoto A."/>
            <person name="Ishii H."/>
            <person name="Satoh N."/>
            <person name="Nishiyama T."/>
            <person name="Hasebe M."/>
            <person name="Maruyama T."/>
            <person name="Minagawa J."/>
            <person name="Obokata J."/>
            <person name="Shigenobu S."/>
        </authorList>
    </citation>
    <scope>NUCLEOTIDE SEQUENCE [LARGE SCALE GENOMIC DNA]</scope>
</reference>
<accession>A0AAV4D554</accession>
<name>A0AAV4D554_9GAST</name>
<dbReference type="Proteomes" id="UP000735302">
    <property type="component" value="Unassembled WGS sequence"/>
</dbReference>